<feature type="domain" description="Pseudouridine synthase RsuA/RluA-like" evidence="2">
    <location>
        <begin position="16"/>
        <end position="160"/>
    </location>
</feature>
<dbReference type="Proteomes" id="UP000255108">
    <property type="component" value="Unassembled WGS sequence"/>
</dbReference>
<dbReference type="Gene3D" id="3.30.2350.10">
    <property type="entry name" value="Pseudouridine synthase"/>
    <property type="match status" value="1"/>
</dbReference>
<dbReference type="Pfam" id="PF00849">
    <property type="entry name" value="PseudoU_synth_2"/>
    <property type="match status" value="1"/>
</dbReference>
<dbReference type="CDD" id="cd02869">
    <property type="entry name" value="PseudoU_synth_RluA_like"/>
    <property type="match status" value="1"/>
</dbReference>
<reference evidence="4 6" key="2">
    <citation type="submission" date="2019-03" db="EMBL/GenBank/DDBJ databases">
        <title>Genomic Encyclopedia of Type Strains, Phase IV (KMG-IV): sequencing the most valuable type-strain genomes for metagenomic binning, comparative biology and taxonomic classification.</title>
        <authorList>
            <person name="Goeker M."/>
        </authorList>
    </citation>
    <scope>NUCLEOTIDE SEQUENCE [LARGE SCALE GENOMIC DNA]</scope>
    <source>
        <strain evidence="4 6">DSM 3764</strain>
    </source>
</reference>
<evidence type="ECO:0000259" key="2">
    <source>
        <dbReference type="Pfam" id="PF00849"/>
    </source>
</evidence>
<evidence type="ECO:0000313" key="5">
    <source>
        <dbReference type="Proteomes" id="UP000255108"/>
    </source>
</evidence>
<accession>A0A377SRS4</accession>
<dbReference type="PANTHER" id="PTHR21600:SF87">
    <property type="entry name" value="RNA PSEUDOURIDYLATE SYNTHASE DOMAIN-CONTAINING PROTEIN 1"/>
    <property type="match status" value="1"/>
</dbReference>
<reference evidence="3 5" key="1">
    <citation type="submission" date="2018-06" db="EMBL/GenBank/DDBJ databases">
        <authorList>
            <consortium name="Pathogen Informatics"/>
            <person name="Doyle S."/>
        </authorList>
    </citation>
    <scope>NUCLEOTIDE SEQUENCE [LARGE SCALE GENOMIC DNA]</scope>
    <source>
        <strain evidence="3 5">NCTC11159</strain>
    </source>
</reference>
<keyword evidence="6" id="KW-1185">Reference proteome</keyword>
<evidence type="ECO:0000313" key="3">
    <source>
        <dbReference type="EMBL" id="STR44764.1"/>
    </source>
</evidence>
<dbReference type="AlphaFoldDB" id="A0A377SRS4"/>
<evidence type="ECO:0000313" key="6">
    <source>
        <dbReference type="Proteomes" id="UP000295794"/>
    </source>
</evidence>
<dbReference type="EMBL" id="SMBT01000020">
    <property type="protein sequence ID" value="TCU81636.1"/>
    <property type="molecule type" value="Genomic_DNA"/>
</dbReference>
<dbReference type="SUPFAM" id="SSF55120">
    <property type="entry name" value="Pseudouridine synthase"/>
    <property type="match status" value="1"/>
</dbReference>
<gene>
    <name evidence="3" type="primary">rluC_2</name>
    <name evidence="4" type="ORF">EV682_12036</name>
    <name evidence="3" type="ORF">NCTC11159_03309</name>
</gene>
<dbReference type="RefSeq" id="WP_115228528.1">
    <property type="nucleotide sequence ID" value="NZ_CAWOLO010000020.1"/>
</dbReference>
<organism evidence="3 5">
    <name type="scientific">Iodobacter fluviatilis</name>
    <dbReference type="NCBI Taxonomy" id="537"/>
    <lineage>
        <taxon>Bacteria</taxon>
        <taxon>Pseudomonadati</taxon>
        <taxon>Pseudomonadota</taxon>
        <taxon>Betaproteobacteria</taxon>
        <taxon>Neisseriales</taxon>
        <taxon>Chitinibacteraceae</taxon>
        <taxon>Iodobacter</taxon>
    </lineage>
</organism>
<dbReference type="EMBL" id="UGHR01000003">
    <property type="protein sequence ID" value="STR44764.1"/>
    <property type="molecule type" value="Genomic_DNA"/>
</dbReference>
<dbReference type="GO" id="GO:0160141">
    <property type="term" value="F:23S rRNA pseudouridine(955/2504/2580) synthase activity"/>
    <property type="evidence" value="ECO:0007669"/>
    <property type="project" value="UniProtKB-EC"/>
</dbReference>
<dbReference type="EC" id="5.4.99.24" evidence="3"/>
<dbReference type="InterPro" id="IPR050188">
    <property type="entry name" value="RluA_PseudoU_synthase"/>
</dbReference>
<sequence>MPLYTNHTLIAYEHPDFLVAIKPAGLSFHQEDGEAGFVEVLRHELGGMPLWPVHRLDKLTSGLLLFAKNAEVARYFGDAFAEHRINKYYLALSDKKPSKKQGWIKGAMEKGRGGSWRLCREGELKATTQFFSFGDKATAKRLFVLRPLSGRTHQLRVALKSLGSPILGDERYGGTPADRGYLHAWALDFDYRGEQQRILLAPETGFAFQDLKEQLANIPAPWDLAWPK</sequence>
<keyword evidence="3" id="KW-0413">Isomerase</keyword>
<dbReference type="PROSITE" id="PS01129">
    <property type="entry name" value="PSI_RLU"/>
    <property type="match status" value="1"/>
</dbReference>
<evidence type="ECO:0000313" key="4">
    <source>
        <dbReference type="EMBL" id="TCU81636.1"/>
    </source>
</evidence>
<dbReference type="InterPro" id="IPR020103">
    <property type="entry name" value="PsdUridine_synth_cat_dom_sf"/>
</dbReference>
<dbReference type="InterPro" id="IPR006508">
    <property type="entry name" value="PsdUridine_synth_RluA-like"/>
</dbReference>
<dbReference type="InterPro" id="IPR006224">
    <property type="entry name" value="PsdUridine_synth_RluA-like_CS"/>
</dbReference>
<dbReference type="GO" id="GO:0000455">
    <property type="term" value="P:enzyme-directed rRNA pseudouridine synthesis"/>
    <property type="evidence" value="ECO:0007669"/>
    <property type="project" value="TreeGrafter"/>
</dbReference>
<dbReference type="OrthoDB" id="9785808at2"/>
<protein>
    <submittedName>
        <fullName evidence="3">Ribosomal large subunit pseudouridine synthase C</fullName>
        <ecNumber evidence="3">5.4.99.24</ecNumber>
    </submittedName>
    <submittedName>
        <fullName evidence="4">tRNA pseudouridine32 synthase/23S rRNA pseudouridine746 synthase</fullName>
    </submittedName>
</protein>
<dbReference type="PANTHER" id="PTHR21600">
    <property type="entry name" value="MITOCHONDRIAL RNA PSEUDOURIDINE SYNTHASE"/>
    <property type="match status" value="1"/>
</dbReference>
<dbReference type="Proteomes" id="UP000295794">
    <property type="component" value="Unassembled WGS sequence"/>
</dbReference>
<dbReference type="InterPro" id="IPR006145">
    <property type="entry name" value="PsdUridine_synth_RsuA/RluA"/>
</dbReference>
<dbReference type="NCBIfam" id="TIGR01621">
    <property type="entry name" value="RluA-like"/>
    <property type="match status" value="1"/>
</dbReference>
<comment type="similarity">
    <text evidence="1">Belongs to the pseudouridine synthase RluA family.</text>
</comment>
<proteinExistence type="inferred from homology"/>
<name>A0A377SRS4_9NEIS</name>
<dbReference type="GO" id="GO:0003723">
    <property type="term" value="F:RNA binding"/>
    <property type="evidence" value="ECO:0007669"/>
    <property type="project" value="InterPro"/>
</dbReference>
<evidence type="ECO:0000256" key="1">
    <source>
        <dbReference type="ARBA" id="ARBA00010876"/>
    </source>
</evidence>